<dbReference type="Proteomes" id="UP000029015">
    <property type="component" value="Unassembled WGS sequence"/>
</dbReference>
<dbReference type="RefSeq" id="WP_033504613.1">
    <property type="nucleotide sequence ID" value="NZ_CP011786.1"/>
</dbReference>
<protein>
    <submittedName>
        <fullName evidence="1">Uncharacterized protein</fullName>
    </submittedName>
</protein>
<organism evidence="1 2">
    <name type="scientific">Bifidobacterium actinocoloniiforme DSM 22766</name>
    <dbReference type="NCBI Taxonomy" id="1437605"/>
    <lineage>
        <taxon>Bacteria</taxon>
        <taxon>Bacillati</taxon>
        <taxon>Actinomycetota</taxon>
        <taxon>Actinomycetes</taxon>
        <taxon>Bifidobacteriales</taxon>
        <taxon>Bifidobacteriaceae</taxon>
        <taxon>Bifidobacterium</taxon>
    </lineage>
</organism>
<dbReference type="PATRIC" id="fig|1437605.7.peg.214"/>
<evidence type="ECO:0000313" key="1">
    <source>
        <dbReference type="EMBL" id="KFI39789.1"/>
    </source>
</evidence>
<name>A0A086YZT9_9BIFI</name>
<gene>
    <name evidence="1" type="ORF">BACT_0489</name>
</gene>
<sequence>MSDKPEYAIVEPDIEEDDTEYPDVHLEALGLKFDLPNLNSKAELPLEIIQMIFILKSKVVLSDEEQYQAMAVFLAYFEQIHPTLWNRLRRSDNAMGWLTGIVKAWAAESGIDPKALTSSSSTRSTEER</sequence>
<accession>A0A086YZT9</accession>
<keyword evidence="2" id="KW-1185">Reference proteome</keyword>
<dbReference type="OrthoDB" id="3239454at2"/>
<dbReference type="eggNOG" id="ENOG5031PXC">
    <property type="taxonomic scope" value="Bacteria"/>
</dbReference>
<dbReference type="AlphaFoldDB" id="A0A086YZT9"/>
<proteinExistence type="predicted"/>
<reference evidence="1 2" key="1">
    <citation type="submission" date="2014-03" db="EMBL/GenBank/DDBJ databases">
        <title>Genomics of Bifidobacteria.</title>
        <authorList>
            <person name="Ventura M."/>
            <person name="Milani C."/>
            <person name="Lugli G.A."/>
        </authorList>
    </citation>
    <scope>NUCLEOTIDE SEQUENCE [LARGE SCALE GENOMIC DNA]</scope>
    <source>
        <strain evidence="1 2">DSM 22766</strain>
    </source>
</reference>
<dbReference type="KEGG" id="bact:AB656_01065"/>
<evidence type="ECO:0000313" key="2">
    <source>
        <dbReference type="Proteomes" id="UP000029015"/>
    </source>
</evidence>
<comment type="caution">
    <text evidence="1">The sequence shown here is derived from an EMBL/GenBank/DDBJ whole genome shotgun (WGS) entry which is preliminary data.</text>
</comment>
<dbReference type="EMBL" id="JGYK01000001">
    <property type="protein sequence ID" value="KFI39789.1"/>
    <property type="molecule type" value="Genomic_DNA"/>
</dbReference>